<gene>
    <name evidence="8" type="ORF">HGQ17_11500</name>
</gene>
<dbReference type="AlphaFoldDB" id="A0A7X8TM86"/>
<organism evidence="8 9">
    <name type="scientific">Nesterenkonia sedimenti</name>
    <dbReference type="NCBI Taxonomy" id="1463632"/>
    <lineage>
        <taxon>Bacteria</taxon>
        <taxon>Bacillati</taxon>
        <taxon>Actinomycetota</taxon>
        <taxon>Actinomycetes</taxon>
        <taxon>Micrococcales</taxon>
        <taxon>Micrococcaceae</taxon>
        <taxon>Nesterenkonia</taxon>
    </lineage>
</organism>
<evidence type="ECO:0000313" key="9">
    <source>
        <dbReference type="Proteomes" id="UP000523139"/>
    </source>
</evidence>
<keyword evidence="4" id="KW-0238">DNA-binding</keyword>
<evidence type="ECO:0000259" key="7">
    <source>
        <dbReference type="Pfam" id="PF08281"/>
    </source>
</evidence>
<dbReference type="GO" id="GO:0016987">
    <property type="term" value="F:sigma factor activity"/>
    <property type="evidence" value="ECO:0007669"/>
    <property type="project" value="UniProtKB-KW"/>
</dbReference>
<evidence type="ECO:0000256" key="2">
    <source>
        <dbReference type="ARBA" id="ARBA00023015"/>
    </source>
</evidence>
<dbReference type="RefSeq" id="WP_168888090.1">
    <property type="nucleotide sequence ID" value="NZ_JABAHY010000012.1"/>
</dbReference>
<dbReference type="CDD" id="cd06171">
    <property type="entry name" value="Sigma70_r4"/>
    <property type="match status" value="1"/>
</dbReference>
<dbReference type="InterPro" id="IPR014284">
    <property type="entry name" value="RNA_pol_sigma-70_dom"/>
</dbReference>
<dbReference type="EMBL" id="JABAHY010000012">
    <property type="protein sequence ID" value="NLS10603.1"/>
    <property type="molecule type" value="Genomic_DNA"/>
</dbReference>
<comment type="caution">
    <text evidence="8">The sequence shown here is derived from an EMBL/GenBank/DDBJ whole genome shotgun (WGS) entry which is preliminary data.</text>
</comment>
<evidence type="ECO:0000256" key="4">
    <source>
        <dbReference type="ARBA" id="ARBA00023125"/>
    </source>
</evidence>
<evidence type="ECO:0000256" key="5">
    <source>
        <dbReference type="ARBA" id="ARBA00023163"/>
    </source>
</evidence>
<reference evidence="8 9" key="1">
    <citation type="submission" date="2020-04" db="EMBL/GenBank/DDBJ databases">
        <title>Nesterenkonia sp. nov., isolated from marine sediment.</title>
        <authorList>
            <person name="Zhang G."/>
        </authorList>
    </citation>
    <scope>NUCLEOTIDE SEQUENCE [LARGE SCALE GENOMIC DNA]</scope>
    <source>
        <strain evidence="8 9">MY13</strain>
    </source>
</reference>
<feature type="domain" description="RNA polymerase sigma-70 region 2" evidence="6">
    <location>
        <begin position="59"/>
        <end position="117"/>
    </location>
</feature>
<dbReference type="InterPro" id="IPR036388">
    <property type="entry name" value="WH-like_DNA-bd_sf"/>
</dbReference>
<feature type="domain" description="RNA polymerase sigma factor 70 region 4 type 2" evidence="7">
    <location>
        <begin position="140"/>
        <end position="190"/>
    </location>
</feature>
<evidence type="ECO:0000313" key="8">
    <source>
        <dbReference type="EMBL" id="NLS10603.1"/>
    </source>
</evidence>
<evidence type="ECO:0000259" key="6">
    <source>
        <dbReference type="Pfam" id="PF04542"/>
    </source>
</evidence>
<keyword evidence="9" id="KW-1185">Reference proteome</keyword>
<dbReference type="InterPro" id="IPR007627">
    <property type="entry name" value="RNA_pol_sigma70_r2"/>
</dbReference>
<sequence>MTLGQALETGDISAARRSLRALTTTEEHDEALAALAQHASGSSEVTELFIETLDGTGVVHRFASAALLDKASVDDVVQDSLISIAESIGSYNGRGKVTTWVHSIVRRRVVDHLRRQRETAPLREDNAPAARMSSMIATRRTVQDALAALPEIYRVPVTMRDIDGVPYAEIAEQLDRSIGTVKSQVSRGRAMVAASLQENNPANWGKDT</sequence>
<comment type="similarity">
    <text evidence="1">Belongs to the sigma-70 factor family. ECF subfamily.</text>
</comment>
<dbReference type="Gene3D" id="1.10.10.10">
    <property type="entry name" value="Winged helix-like DNA-binding domain superfamily/Winged helix DNA-binding domain"/>
    <property type="match status" value="1"/>
</dbReference>
<dbReference type="GO" id="GO:0006352">
    <property type="term" value="P:DNA-templated transcription initiation"/>
    <property type="evidence" value="ECO:0007669"/>
    <property type="project" value="InterPro"/>
</dbReference>
<dbReference type="InterPro" id="IPR013249">
    <property type="entry name" value="RNA_pol_sigma70_r4_t2"/>
</dbReference>
<keyword evidence="5" id="KW-0804">Transcription</keyword>
<dbReference type="PANTHER" id="PTHR43133">
    <property type="entry name" value="RNA POLYMERASE ECF-TYPE SIGMA FACTO"/>
    <property type="match status" value="1"/>
</dbReference>
<dbReference type="SUPFAM" id="SSF88946">
    <property type="entry name" value="Sigma2 domain of RNA polymerase sigma factors"/>
    <property type="match status" value="1"/>
</dbReference>
<dbReference type="PANTHER" id="PTHR43133:SF8">
    <property type="entry name" value="RNA POLYMERASE SIGMA FACTOR HI_1459-RELATED"/>
    <property type="match status" value="1"/>
</dbReference>
<keyword evidence="2" id="KW-0805">Transcription regulation</keyword>
<dbReference type="InterPro" id="IPR013325">
    <property type="entry name" value="RNA_pol_sigma_r2"/>
</dbReference>
<name>A0A7X8TM86_9MICC</name>
<accession>A0A7X8TM86</accession>
<dbReference type="InterPro" id="IPR013324">
    <property type="entry name" value="RNA_pol_sigma_r3/r4-like"/>
</dbReference>
<evidence type="ECO:0000256" key="1">
    <source>
        <dbReference type="ARBA" id="ARBA00010641"/>
    </source>
</evidence>
<dbReference type="Pfam" id="PF04542">
    <property type="entry name" value="Sigma70_r2"/>
    <property type="match status" value="1"/>
</dbReference>
<protein>
    <submittedName>
        <fullName evidence="8">RNA polymerase sigma factor</fullName>
    </submittedName>
</protein>
<dbReference type="GO" id="GO:0003677">
    <property type="term" value="F:DNA binding"/>
    <property type="evidence" value="ECO:0007669"/>
    <property type="project" value="UniProtKB-KW"/>
</dbReference>
<proteinExistence type="inferred from homology"/>
<dbReference type="SUPFAM" id="SSF88659">
    <property type="entry name" value="Sigma3 and sigma4 domains of RNA polymerase sigma factors"/>
    <property type="match status" value="1"/>
</dbReference>
<keyword evidence="3" id="KW-0731">Sigma factor</keyword>
<dbReference type="Gene3D" id="1.10.1740.10">
    <property type="match status" value="1"/>
</dbReference>
<dbReference type="NCBIfam" id="TIGR02937">
    <property type="entry name" value="sigma70-ECF"/>
    <property type="match status" value="1"/>
</dbReference>
<evidence type="ECO:0000256" key="3">
    <source>
        <dbReference type="ARBA" id="ARBA00023082"/>
    </source>
</evidence>
<dbReference type="Proteomes" id="UP000523139">
    <property type="component" value="Unassembled WGS sequence"/>
</dbReference>
<dbReference type="InterPro" id="IPR039425">
    <property type="entry name" value="RNA_pol_sigma-70-like"/>
</dbReference>
<dbReference type="Pfam" id="PF08281">
    <property type="entry name" value="Sigma70_r4_2"/>
    <property type="match status" value="1"/>
</dbReference>